<dbReference type="EMBL" id="JAUDUY010000003">
    <property type="protein sequence ID" value="MDM9631599.1"/>
    <property type="molecule type" value="Genomic_DNA"/>
</dbReference>
<dbReference type="Proteomes" id="UP001174839">
    <property type="component" value="Unassembled WGS sequence"/>
</dbReference>
<name>A0ABT7WFJ9_9FLAO</name>
<keyword evidence="9" id="KW-1185">Reference proteome</keyword>
<evidence type="ECO:0000259" key="6">
    <source>
        <dbReference type="Pfam" id="PF07980"/>
    </source>
</evidence>
<dbReference type="Gene3D" id="1.25.40.390">
    <property type="match status" value="1"/>
</dbReference>
<dbReference type="InterPro" id="IPR011990">
    <property type="entry name" value="TPR-like_helical_dom_sf"/>
</dbReference>
<proteinExistence type="inferred from homology"/>
<protein>
    <submittedName>
        <fullName evidence="8">RagB/SusD family nutrient uptake outer membrane protein</fullName>
    </submittedName>
</protein>
<dbReference type="PROSITE" id="PS51257">
    <property type="entry name" value="PROKAR_LIPOPROTEIN"/>
    <property type="match status" value="1"/>
</dbReference>
<evidence type="ECO:0000256" key="4">
    <source>
        <dbReference type="ARBA" id="ARBA00023136"/>
    </source>
</evidence>
<comment type="caution">
    <text evidence="8">The sequence shown here is derived from an EMBL/GenBank/DDBJ whole genome shotgun (WGS) entry which is preliminary data.</text>
</comment>
<reference evidence="8" key="1">
    <citation type="submission" date="2023-06" db="EMBL/GenBank/DDBJ databases">
        <title>Robiginitalea aurantiacus sp. nov. and Algoriphagus sediminis sp. nov., isolated from coastal sediment.</title>
        <authorList>
            <person name="Zhou Z.Y."/>
            <person name="An J."/>
            <person name="Jia Y.W."/>
            <person name="Du Z.J."/>
        </authorList>
    </citation>
    <scope>NUCLEOTIDE SEQUENCE</scope>
    <source>
        <strain evidence="8">M39</strain>
    </source>
</reference>
<evidence type="ECO:0000256" key="2">
    <source>
        <dbReference type="ARBA" id="ARBA00006275"/>
    </source>
</evidence>
<gene>
    <name evidence="8" type="ORF">QU605_08965</name>
</gene>
<keyword evidence="5" id="KW-0998">Cell outer membrane</keyword>
<evidence type="ECO:0000256" key="1">
    <source>
        <dbReference type="ARBA" id="ARBA00004442"/>
    </source>
</evidence>
<keyword evidence="3" id="KW-0732">Signal</keyword>
<dbReference type="RefSeq" id="WP_289724950.1">
    <property type="nucleotide sequence ID" value="NZ_JAUDUY010000003.1"/>
</dbReference>
<keyword evidence="4" id="KW-0472">Membrane</keyword>
<comment type="similarity">
    <text evidence="2">Belongs to the SusD family.</text>
</comment>
<feature type="domain" description="SusD-like N-terminal" evidence="7">
    <location>
        <begin position="41"/>
        <end position="224"/>
    </location>
</feature>
<dbReference type="InterPro" id="IPR012944">
    <property type="entry name" value="SusD_RagB_dom"/>
</dbReference>
<feature type="domain" description="RagB/SusD" evidence="6">
    <location>
        <begin position="366"/>
        <end position="498"/>
    </location>
</feature>
<dbReference type="Pfam" id="PF07980">
    <property type="entry name" value="SusD_RagB"/>
    <property type="match status" value="1"/>
</dbReference>
<accession>A0ABT7WFJ9</accession>
<evidence type="ECO:0000313" key="8">
    <source>
        <dbReference type="EMBL" id="MDM9631599.1"/>
    </source>
</evidence>
<evidence type="ECO:0000256" key="3">
    <source>
        <dbReference type="ARBA" id="ARBA00022729"/>
    </source>
</evidence>
<organism evidence="8 9">
    <name type="scientific">Robiginitalea aurantiaca</name>
    <dbReference type="NCBI Taxonomy" id="3056915"/>
    <lineage>
        <taxon>Bacteria</taxon>
        <taxon>Pseudomonadati</taxon>
        <taxon>Bacteroidota</taxon>
        <taxon>Flavobacteriia</taxon>
        <taxon>Flavobacteriales</taxon>
        <taxon>Flavobacteriaceae</taxon>
        <taxon>Robiginitalea</taxon>
    </lineage>
</organism>
<dbReference type="InterPro" id="IPR033985">
    <property type="entry name" value="SusD-like_N"/>
</dbReference>
<evidence type="ECO:0000313" key="9">
    <source>
        <dbReference type="Proteomes" id="UP001174839"/>
    </source>
</evidence>
<evidence type="ECO:0000259" key="7">
    <source>
        <dbReference type="Pfam" id="PF14322"/>
    </source>
</evidence>
<sequence length="498" mass="54601">MKKIKNILLTFGAVAGLVACNDAIDIQQPGRLDAEAAFQSVDDLQAGLFGVYDNYDISTDIAFQSIFTDELSIGFDNGGQGLADYGFVLNAGSAASQVFWTNGYDQLNAANRLIEAAENLDPEEIAEDPELYDQVLGEAYALRAWGHFILLSYYSTDYADDSALSVINLDFVPTIDQQLLRNTNGETFELIQADLNRANGLLSDDTANKTRINKDFVTALRARIAAYRENYALAATLSQQLIDKYPLANRAEYEAMFLDESDGEVIFKLERTANDNFDGQGTTGSAFAGGWAGARFAFVDATLSGSPYFEMGRSLFNIIDPNDVRYDVIVAPSSLIDPDYEVNQNPATDILVIQKYPGSEGQPLMNDLKIFRSSEMYLIRAEAAVAQGNLGVAAGLIKDIRDARFGEDTTAPSFGSQTEAYAAILDERRVELAYEGHRYLDLKRLGARANQGVLKDPIDCAFNGACTLSADDFRFTLPLPIIEFNGNPGLREQQNPGY</sequence>
<evidence type="ECO:0000256" key="5">
    <source>
        <dbReference type="ARBA" id="ARBA00023237"/>
    </source>
</evidence>
<dbReference type="SUPFAM" id="SSF48452">
    <property type="entry name" value="TPR-like"/>
    <property type="match status" value="1"/>
</dbReference>
<comment type="subcellular location">
    <subcellularLocation>
        <location evidence="1">Cell outer membrane</location>
    </subcellularLocation>
</comment>
<dbReference type="Pfam" id="PF14322">
    <property type="entry name" value="SusD-like_3"/>
    <property type="match status" value="1"/>
</dbReference>